<dbReference type="InterPro" id="IPR036890">
    <property type="entry name" value="HATPase_C_sf"/>
</dbReference>
<dbReference type="Gene3D" id="3.30.565.10">
    <property type="entry name" value="Histidine kinase-like ATPase, C-terminal domain"/>
    <property type="match status" value="1"/>
</dbReference>
<dbReference type="InterPro" id="IPR004358">
    <property type="entry name" value="Sig_transdc_His_kin-like_C"/>
</dbReference>
<evidence type="ECO:0000313" key="10">
    <source>
        <dbReference type="EMBL" id="MBI3539130.1"/>
    </source>
</evidence>
<comment type="caution">
    <text evidence="10">The sequence shown here is derived from an EMBL/GenBank/DDBJ whole genome shotgun (WGS) entry which is preliminary data.</text>
</comment>
<reference evidence="10" key="1">
    <citation type="submission" date="2020-07" db="EMBL/GenBank/DDBJ databases">
        <title>Huge and variable diversity of episymbiotic CPR bacteria and DPANN archaea in groundwater ecosystems.</title>
        <authorList>
            <person name="He C.Y."/>
            <person name="Keren R."/>
            <person name="Whittaker M."/>
            <person name="Farag I.F."/>
            <person name="Doudna J."/>
            <person name="Cate J.H.D."/>
            <person name="Banfield J.F."/>
        </authorList>
    </citation>
    <scope>NUCLEOTIDE SEQUENCE</scope>
    <source>
        <strain evidence="10">NC_groundwater_928_Pr1_S-0.2um_72_17</strain>
    </source>
</reference>
<keyword evidence="3" id="KW-0597">Phosphoprotein</keyword>
<dbReference type="EMBL" id="JACQAY010000071">
    <property type="protein sequence ID" value="MBI3539130.1"/>
    <property type="molecule type" value="Genomic_DNA"/>
</dbReference>
<dbReference type="SMART" id="SM00387">
    <property type="entry name" value="HATPase_c"/>
    <property type="match status" value="1"/>
</dbReference>
<evidence type="ECO:0000256" key="8">
    <source>
        <dbReference type="SAM" id="Phobius"/>
    </source>
</evidence>
<organism evidence="10 11">
    <name type="scientific">Eiseniibacteriota bacterium</name>
    <dbReference type="NCBI Taxonomy" id="2212470"/>
    <lineage>
        <taxon>Bacteria</taxon>
        <taxon>Candidatus Eiseniibacteriota</taxon>
    </lineage>
</organism>
<feature type="domain" description="Histidine kinase" evidence="9">
    <location>
        <begin position="284"/>
        <end position="508"/>
    </location>
</feature>
<dbReference type="CDD" id="cd00082">
    <property type="entry name" value="HisKA"/>
    <property type="match status" value="1"/>
</dbReference>
<dbReference type="SUPFAM" id="SSF47384">
    <property type="entry name" value="Homodimeric domain of signal transducing histidine kinase"/>
    <property type="match status" value="1"/>
</dbReference>
<evidence type="ECO:0000259" key="9">
    <source>
        <dbReference type="PROSITE" id="PS50109"/>
    </source>
</evidence>
<dbReference type="SMART" id="SM00388">
    <property type="entry name" value="HisKA"/>
    <property type="match status" value="1"/>
</dbReference>
<dbReference type="PANTHER" id="PTHR43547">
    <property type="entry name" value="TWO-COMPONENT HISTIDINE KINASE"/>
    <property type="match status" value="1"/>
</dbReference>
<evidence type="ECO:0000256" key="2">
    <source>
        <dbReference type="ARBA" id="ARBA00012438"/>
    </source>
</evidence>
<dbReference type="CDD" id="cd00075">
    <property type="entry name" value="HATPase"/>
    <property type="match status" value="1"/>
</dbReference>
<dbReference type="GO" id="GO:0000155">
    <property type="term" value="F:phosphorelay sensor kinase activity"/>
    <property type="evidence" value="ECO:0007669"/>
    <property type="project" value="InterPro"/>
</dbReference>
<dbReference type="AlphaFoldDB" id="A0A9D6L7P8"/>
<evidence type="ECO:0000256" key="5">
    <source>
        <dbReference type="ARBA" id="ARBA00022777"/>
    </source>
</evidence>
<dbReference type="PANTHER" id="PTHR43547:SF2">
    <property type="entry name" value="HYBRID SIGNAL TRANSDUCTION HISTIDINE KINASE C"/>
    <property type="match status" value="1"/>
</dbReference>
<feature type="transmembrane region" description="Helical" evidence="8">
    <location>
        <begin position="242"/>
        <end position="265"/>
    </location>
</feature>
<dbReference type="PROSITE" id="PS50109">
    <property type="entry name" value="HIS_KIN"/>
    <property type="match status" value="1"/>
</dbReference>
<dbReference type="SUPFAM" id="SSF55874">
    <property type="entry name" value="ATPase domain of HSP90 chaperone/DNA topoisomerase II/histidine kinase"/>
    <property type="match status" value="1"/>
</dbReference>
<gene>
    <name evidence="10" type="ORF">HY076_02525</name>
</gene>
<dbReference type="EC" id="2.7.13.3" evidence="2"/>
<evidence type="ECO:0000256" key="3">
    <source>
        <dbReference type="ARBA" id="ARBA00022553"/>
    </source>
</evidence>
<dbReference type="Pfam" id="PF02518">
    <property type="entry name" value="HATPase_c"/>
    <property type="match status" value="1"/>
</dbReference>
<keyword evidence="4" id="KW-0808">Transferase</keyword>
<accession>A0A9D6L7P8</accession>
<dbReference type="FunFam" id="1.10.287.130:FF:000001">
    <property type="entry name" value="Two-component sensor histidine kinase"/>
    <property type="match status" value="1"/>
</dbReference>
<keyword evidence="8" id="KW-1133">Transmembrane helix</keyword>
<keyword evidence="6" id="KW-0902">Two-component regulatory system</keyword>
<evidence type="ECO:0000313" key="11">
    <source>
        <dbReference type="Proteomes" id="UP000807850"/>
    </source>
</evidence>
<comment type="catalytic activity">
    <reaction evidence="1">
        <text>ATP + protein L-histidine = ADP + protein N-phospho-L-histidine.</text>
        <dbReference type="EC" id="2.7.13.3"/>
    </reaction>
</comment>
<dbReference type="FunFam" id="3.30.565.10:FF:000006">
    <property type="entry name" value="Sensor histidine kinase WalK"/>
    <property type="match status" value="1"/>
</dbReference>
<evidence type="ECO:0000256" key="7">
    <source>
        <dbReference type="ARBA" id="ARBA00023136"/>
    </source>
</evidence>
<proteinExistence type="predicted"/>
<protein>
    <recommendedName>
        <fullName evidence="2">histidine kinase</fullName>
        <ecNumber evidence="2">2.7.13.3</ecNumber>
    </recommendedName>
</protein>
<dbReference type="Proteomes" id="UP000807850">
    <property type="component" value="Unassembled WGS sequence"/>
</dbReference>
<evidence type="ECO:0000256" key="4">
    <source>
        <dbReference type="ARBA" id="ARBA00022679"/>
    </source>
</evidence>
<dbReference type="InterPro" id="IPR005467">
    <property type="entry name" value="His_kinase_dom"/>
</dbReference>
<keyword evidence="5 10" id="KW-0418">Kinase</keyword>
<keyword evidence="7 8" id="KW-0472">Membrane</keyword>
<keyword evidence="8" id="KW-0812">Transmembrane</keyword>
<dbReference type="PRINTS" id="PR00344">
    <property type="entry name" value="BCTRLSENSOR"/>
</dbReference>
<feature type="transmembrane region" description="Helical" evidence="8">
    <location>
        <begin position="12"/>
        <end position="34"/>
    </location>
</feature>
<evidence type="ECO:0000256" key="6">
    <source>
        <dbReference type="ARBA" id="ARBA00023012"/>
    </source>
</evidence>
<name>A0A9D6L7P8_UNCEI</name>
<dbReference type="InterPro" id="IPR036097">
    <property type="entry name" value="HisK_dim/P_sf"/>
</dbReference>
<dbReference type="InterPro" id="IPR003661">
    <property type="entry name" value="HisK_dim/P_dom"/>
</dbReference>
<dbReference type="InterPro" id="IPR003594">
    <property type="entry name" value="HATPase_dom"/>
</dbReference>
<dbReference type="Gene3D" id="1.10.287.130">
    <property type="match status" value="1"/>
</dbReference>
<dbReference type="Pfam" id="PF00512">
    <property type="entry name" value="HisKA"/>
    <property type="match status" value="1"/>
</dbReference>
<evidence type="ECO:0000256" key="1">
    <source>
        <dbReference type="ARBA" id="ARBA00000085"/>
    </source>
</evidence>
<sequence length="525" mass="57486">MGIPPFSRRVLGILGLGVVLPATLLAGLGIYLTLRVSDVVRSQSARYDRYMAQQITEGFEVELLSDLRHALAPAENAAREGRGRDAILAALASDAGDFGEARFIPLDKLDNYDLLLVEHQPIVFAPGPRPGEWFTGLLIHDPDGQVSGVGGWMLDPATFLQARLRPLFEEHLPQNERMYGGIESTRGLVVRLTGPDGRRIVLGGEAGYEPTAYTGRLTGPLAGFSVRVAATQNAPVVWAQRFVILLIVFIVLMGAVLAGATFFGLRYTVRQLELAQQKASFVSNVSHELKTPISLIHLAVETLLMRRFSSQQDAERFLNTINHEAMRLNRIVDHILEFARLEAGKQTFRFEAVDLLPVVRDAVESFRLRLESEGFRLDVEMPADLPLVRADAAALSQCVLNLLDNALKYSRTRREVRVTCAARTDEAGEPRAVVISVQDRGIGIPPRDQKRIFEKFVRIETGLVHDVKGTGLGLSLVDQIMRAHGGHIEVDSAVGEGSTFTLVLPAIRSVAAGARSEPQENAAAS</sequence>